<evidence type="ECO:0000256" key="1">
    <source>
        <dbReference type="ARBA" id="ARBA00004496"/>
    </source>
</evidence>
<dbReference type="GO" id="GO:0005525">
    <property type="term" value="F:GTP binding"/>
    <property type="evidence" value="ECO:0007669"/>
    <property type="project" value="InterPro"/>
</dbReference>
<evidence type="ECO:0000256" key="2">
    <source>
        <dbReference type="ARBA" id="ARBA00022490"/>
    </source>
</evidence>
<feature type="DNA-binding region" description="H-T-H motif" evidence="8">
    <location>
        <begin position="203"/>
        <end position="222"/>
    </location>
</feature>
<dbReference type="InterPro" id="IPR014154">
    <property type="entry name" value="CodY"/>
</dbReference>
<dbReference type="EMBL" id="JXWY01000007">
    <property type="protein sequence ID" value="KIX91601.1"/>
    <property type="molecule type" value="Genomic_DNA"/>
</dbReference>
<dbReference type="PANTHER" id="PTHR40062">
    <property type="entry name" value="GTP-SENSING TRANSCRIPTIONAL PLEIOTROPIC REPRESSOR CODY"/>
    <property type="match status" value="1"/>
</dbReference>
<dbReference type="InterPro" id="IPR036390">
    <property type="entry name" value="WH_DNA-bd_sf"/>
</dbReference>
<evidence type="ECO:0000256" key="8">
    <source>
        <dbReference type="HAMAP-Rule" id="MF_00621"/>
    </source>
</evidence>
<proteinExistence type="inferred from homology"/>
<evidence type="ECO:0000256" key="5">
    <source>
        <dbReference type="ARBA" id="ARBA00023125"/>
    </source>
</evidence>
<feature type="domain" description="Global transcriptional regulator CodY N-terminal" evidence="9">
    <location>
        <begin position="2"/>
        <end position="178"/>
    </location>
</feature>
<comment type="similarity">
    <text evidence="8">Belongs to the CodY family.</text>
</comment>
<dbReference type="Proteomes" id="UP000254100">
    <property type="component" value="Unassembled WGS sequence"/>
</dbReference>
<evidence type="ECO:0000313" key="12">
    <source>
        <dbReference type="EMBL" id="SUM57306.1"/>
    </source>
</evidence>
<dbReference type="HAMAP" id="MF_00621">
    <property type="entry name" value="HTH_type_CodY"/>
    <property type="match status" value="1"/>
</dbReference>
<evidence type="ECO:0000256" key="7">
    <source>
        <dbReference type="ARBA" id="ARBA00034538"/>
    </source>
</evidence>
<accession>A0A0D6XTP9</accession>
<dbReference type="PANTHER" id="PTHR40062:SF1">
    <property type="entry name" value="GLOBAL TRANSCRIPTIONAL REGULATOR CODY"/>
    <property type="match status" value="1"/>
</dbReference>
<dbReference type="InterPro" id="IPR036388">
    <property type="entry name" value="WH-like_DNA-bd_sf"/>
</dbReference>
<dbReference type="GO" id="GO:0032993">
    <property type="term" value="C:protein-DNA complex"/>
    <property type="evidence" value="ECO:0007669"/>
    <property type="project" value="UniProtKB-ARBA"/>
</dbReference>
<dbReference type="FunFam" id="3.30.450.40:FF:000003">
    <property type="entry name" value="GTP-sensing transcriptional pleiotropic repressor CodY"/>
    <property type="match status" value="1"/>
</dbReference>
<dbReference type="FunFam" id="1.10.10.10:FF:000034">
    <property type="entry name" value="GTP-sensing transcriptional pleiotropic repressor CodY"/>
    <property type="match status" value="1"/>
</dbReference>
<dbReference type="GO" id="GO:0000976">
    <property type="term" value="F:transcription cis-regulatory region binding"/>
    <property type="evidence" value="ECO:0007669"/>
    <property type="project" value="UniProtKB-ARBA"/>
</dbReference>
<dbReference type="EMBL" id="UHDT01000001">
    <property type="protein sequence ID" value="SUM57306.1"/>
    <property type="molecule type" value="Genomic_DNA"/>
</dbReference>
<dbReference type="AlphaFoldDB" id="A0A0D6XTP9"/>
<keyword evidence="13" id="KW-1185">Reference proteome</keyword>
<dbReference type="OrthoDB" id="2056at2"/>
<dbReference type="Gene3D" id="1.10.10.10">
    <property type="entry name" value="Winged helix-like DNA-binding domain superfamily/Winged helix DNA-binding domain"/>
    <property type="match status" value="1"/>
</dbReference>
<name>A0A0D6XTP9_9STAP</name>
<sequence>MSLLTKTRELSSLLQKHKGISVNFTDVAHTISKVTVTNVFIVSRRGKILGSCLNELLKNERINKMLDDHHIPDAYTEKLMHVYETTSNIDIEDPLSVFPLESRSLFEDSKTTIFPIIGGGERLGTLVLGRLSDPFDENDLVLGEYAATVIGMEILREKHSEIEAEARDKAAISMAINSLSYSEKEAIDHIFEELGGTEGLLIASKVADRVGITRSVIVNALRKLESAGVIESRSLGMKGTFIKVKKRAFLDELDRME</sequence>
<dbReference type="Proteomes" id="UP000032366">
    <property type="component" value="Unassembled WGS sequence"/>
</dbReference>
<reference evidence="11 13" key="1">
    <citation type="submission" date="2015-01" db="EMBL/GenBank/DDBJ databases">
        <authorList>
            <person name="Guo J."/>
        </authorList>
    </citation>
    <scope>NUCLEOTIDE SEQUENCE [LARGE SCALE GENOMIC DNA]</scope>
    <source>
        <strain evidence="11 13">DSM 22147</strain>
    </source>
</reference>
<feature type="region of interest" description="GAF domain" evidence="8">
    <location>
        <begin position="1"/>
        <end position="155"/>
    </location>
</feature>
<reference evidence="12 14" key="2">
    <citation type="submission" date="2018-06" db="EMBL/GenBank/DDBJ databases">
        <authorList>
            <consortium name="Pathogen Informatics"/>
            <person name="Doyle S."/>
        </authorList>
    </citation>
    <scope>NUCLEOTIDE SEQUENCE [LARGE SCALE GENOMIC DNA]</scope>
    <source>
        <strain evidence="12 14">NCTC13832</strain>
    </source>
</reference>
<dbReference type="NCBIfam" id="TIGR02787">
    <property type="entry name" value="codY_Gpos"/>
    <property type="match status" value="1"/>
</dbReference>
<keyword evidence="2 8" id="KW-0963">Cytoplasm</keyword>
<keyword evidence="3 8" id="KW-0678">Repressor</keyword>
<dbReference type="Gene3D" id="3.30.450.40">
    <property type="match status" value="1"/>
</dbReference>
<dbReference type="GO" id="GO:0005737">
    <property type="term" value="C:cytoplasm"/>
    <property type="evidence" value="ECO:0007669"/>
    <property type="project" value="UniProtKB-SubCell"/>
</dbReference>
<protein>
    <recommendedName>
        <fullName evidence="7 8">Global transcriptional regulator CodY</fullName>
    </recommendedName>
</protein>
<dbReference type="STRING" id="569857.TP70_01280"/>
<evidence type="ECO:0000259" key="10">
    <source>
        <dbReference type="Pfam" id="PF08222"/>
    </source>
</evidence>
<gene>
    <name evidence="8 12" type="primary">codY</name>
    <name evidence="12" type="ORF">NCTC13832_00980</name>
    <name evidence="11" type="ORF">TP70_01280</name>
</gene>
<keyword evidence="5 8" id="KW-0238">DNA-binding</keyword>
<organism evidence="12 14">
    <name type="scientific">Staphylococcus microti</name>
    <dbReference type="NCBI Taxonomy" id="569857"/>
    <lineage>
        <taxon>Bacteria</taxon>
        <taxon>Bacillati</taxon>
        <taxon>Bacillota</taxon>
        <taxon>Bacilli</taxon>
        <taxon>Bacillales</taxon>
        <taxon>Staphylococcaceae</taxon>
        <taxon>Staphylococcus</taxon>
    </lineage>
</organism>
<dbReference type="InterPro" id="IPR013198">
    <property type="entry name" value="GTP_trans_reg_CodY_C"/>
</dbReference>
<dbReference type="InterPro" id="IPR029016">
    <property type="entry name" value="GAF-like_dom_sf"/>
</dbReference>
<dbReference type="SUPFAM" id="SSF46785">
    <property type="entry name" value="Winged helix' DNA-binding domain"/>
    <property type="match status" value="1"/>
</dbReference>
<dbReference type="RefSeq" id="WP_044358764.1">
    <property type="nucleotide sequence ID" value="NZ_JXWY01000007.1"/>
</dbReference>
<evidence type="ECO:0000313" key="11">
    <source>
        <dbReference type="EMBL" id="KIX91601.1"/>
    </source>
</evidence>
<dbReference type="PIRSF" id="PIRSF011572">
    <property type="entry name" value="GTP_sensing_CodY"/>
    <property type="match status" value="1"/>
</dbReference>
<keyword evidence="6 8" id="KW-0804">Transcription</keyword>
<dbReference type="Pfam" id="PF06018">
    <property type="entry name" value="CodY"/>
    <property type="match status" value="1"/>
</dbReference>
<evidence type="ECO:0000259" key="9">
    <source>
        <dbReference type="Pfam" id="PF06018"/>
    </source>
</evidence>
<feature type="domain" description="Global transcriptional regulator CodY C-terminal" evidence="10">
    <location>
        <begin position="198"/>
        <end position="254"/>
    </location>
</feature>
<comment type="subcellular location">
    <subcellularLocation>
        <location evidence="1 8">Cytoplasm</location>
    </subcellularLocation>
</comment>
<dbReference type="GO" id="GO:0001217">
    <property type="term" value="F:DNA-binding transcription repressor activity"/>
    <property type="evidence" value="ECO:0007669"/>
    <property type="project" value="UniProtKB-ARBA"/>
</dbReference>
<comment type="function">
    <text evidence="8">DNA-binding global transcriptional regulator which is involved in the adaptive response to starvation and acts by directly or indirectly controlling the expression of numerous genes in response to nutrient availability. During rapid exponential growth, CodY is highly active and represses genes whose products allow adaptation to nutrient depletion.</text>
</comment>
<evidence type="ECO:0000256" key="6">
    <source>
        <dbReference type="ARBA" id="ARBA00023163"/>
    </source>
</evidence>
<evidence type="ECO:0000256" key="3">
    <source>
        <dbReference type="ARBA" id="ARBA00022491"/>
    </source>
</evidence>
<dbReference type="Pfam" id="PF08222">
    <property type="entry name" value="HTH_CodY"/>
    <property type="match status" value="1"/>
</dbReference>
<dbReference type="NCBIfam" id="NF003170">
    <property type="entry name" value="PRK04158.1"/>
    <property type="match status" value="1"/>
</dbReference>
<evidence type="ECO:0000256" key="4">
    <source>
        <dbReference type="ARBA" id="ARBA00023015"/>
    </source>
</evidence>
<evidence type="ECO:0000313" key="14">
    <source>
        <dbReference type="Proteomes" id="UP000254100"/>
    </source>
</evidence>
<evidence type="ECO:0000313" key="13">
    <source>
        <dbReference type="Proteomes" id="UP000032366"/>
    </source>
</evidence>
<keyword evidence="4 8" id="KW-0805">Transcription regulation</keyword>
<dbReference type="InterPro" id="IPR010312">
    <property type="entry name" value="Transc_reg_CodY_N"/>
</dbReference>